<dbReference type="InterPro" id="IPR001509">
    <property type="entry name" value="Epimerase_deHydtase"/>
</dbReference>
<dbReference type="SUPFAM" id="SSF51735">
    <property type="entry name" value="NAD(P)-binding Rossmann-fold domains"/>
    <property type="match status" value="1"/>
</dbReference>
<evidence type="ECO:0000313" key="3">
    <source>
        <dbReference type="Proteomes" id="UP000183371"/>
    </source>
</evidence>
<sequence length="282" mass="30888">MQKVVVTGSSGRIGSAIVSALSPSYDVIGVDRIAGSATNCIANISDSSTMQRLCQGAVAVIHSAALHAPHVGAFSEEEFHRINVESTVTLAKAARAEGVERFIFTSTTALYGYASTPANEAAWITEQTVPQPRTIYHRTKLEAEERLASLANSAFRIRAMRMSRCFTEEPALMAAYRLHRGIDKRDVATAHVAALSDDGKNFDRFIISGKTPFRPEDTQELKTNAPAVIARRAPEVVRLFQSHGWALPQSIDRVYDPSYAKQVLNWESKRDSFDFAATLNSA</sequence>
<gene>
    <name evidence="2" type="ORF">SAMN05444141_108204</name>
</gene>
<keyword evidence="3" id="KW-1185">Reference proteome</keyword>
<dbReference type="PANTHER" id="PTHR43245:SF54">
    <property type="entry name" value="BLL0593 PROTEIN"/>
    <property type="match status" value="1"/>
</dbReference>
<evidence type="ECO:0000313" key="2">
    <source>
        <dbReference type="EMBL" id="SFU09869.1"/>
    </source>
</evidence>
<dbReference type="Proteomes" id="UP000183371">
    <property type="component" value="Unassembled WGS sequence"/>
</dbReference>
<accession>A0A1I7DDV2</accession>
<dbReference type="Pfam" id="PF01370">
    <property type="entry name" value="Epimerase"/>
    <property type="match status" value="1"/>
</dbReference>
<dbReference type="InterPro" id="IPR036291">
    <property type="entry name" value="NAD(P)-bd_dom_sf"/>
</dbReference>
<reference evidence="3" key="1">
    <citation type="submission" date="2016-10" db="EMBL/GenBank/DDBJ databases">
        <authorList>
            <person name="Varghese N."/>
            <person name="Submissions S."/>
        </authorList>
    </citation>
    <scope>NUCLEOTIDE SEQUENCE [LARGE SCALE GENOMIC DNA]</scope>
    <source>
        <strain evidence="3">DSM 17465</strain>
    </source>
</reference>
<name>A0A1I7DDV2_9HYPH</name>
<dbReference type="AlphaFoldDB" id="A0A1I7DDV2"/>
<dbReference type="InterPro" id="IPR050177">
    <property type="entry name" value="Lipid_A_modif_metabolic_enz"/>
</dbReference>
<protein>
    <submittedName>
        <fullName evidence="2">Nucleoside-diphosphate-sugar epimerase</fullName>
    </submittedName>
</protein>
<dbReference type="EMBL" id="FPBD01000008">
    <property type="protein sequence ID" value="SFU09869.1"/>
    <property type="molecule type" value="Genomic_DNA"/>
</dbReference>
<organism evidence="2 3">
    <name type="scientific">Pseudovibrio denitrificans</name>
    <dbReference type="NCBI Taxonomy" id="258256"/>
    <lineage>
        <taxon>Bacteria</taxon>
        <taxon>Pseudomonadati</taxon>
        <taxon>Pseudomonadota</taxon>
        <taxon>Alphaproteobacteria</taxon>
        <taxon>Hyphomicrobiales</taxon>
        <taxon>Stappiaceae</taxon>
        <taxon>Pseudovibrio</taxon>
    </lineage>
</organism>
<feature type="domain" description="NAD-dependent epimerase/dehydratase" evidence="1">
    <location>
        <begin position="4"/>
        <end position="166"/>
    </location>
</feature>
<proteinExistence type="predicted"/>
<dbReference type="PANTHER" id="PTHR43245">
    <property type="entry name" value="BIFUNCTIONAL POLYMYXIN RESISTANCE PROTEIN ARNA"/>
    <property type="match status" value="1"/>
</dbReference>
<evidence type="ECO:0000259" key="1">
    <source>
        <dbReference type="Pfam" id="PF01370"/>
    </source>
</evidence>
<dbReference type="Gene3D" id="3.40.50.720">
    <property type="entry name" value="NAD(P)-binding Rossmann-like Domain"/>
    <property type="match status" value="1"/>
</dbReference>
<dbReference type="RefSeq" id="WP_054783752.1">
    <property type="nucleotide sequence ID" value="NZ_FPBD01000008.1"/>
</dbReference>